<dbReference type="Proteomes" id="UP000009223">
    <property type="component" value="Chromosome"/>
</dbReference>
<keyword evidence="2 3" id="KW-0802">TPR repeat</keyword>
<dbReference type="SMART" id="SM00028">
    <property type="entry name" value="TPR"/>
    <property type="match status" value="4"/>
</dbReference>
<accession>F5YPZ0</accession>
<dbReference type="PROSITE" id="PS50005">
    <property type="entry name" value="TPR"/>
    <property type="match status" value="2"/>
</dbReference>
<dbReference type="RefSeq" id="WP_015707435.1">
    <property type="nucleotide sequence ID" value="NC_015578.1"/>
</dbReference>
<dbReference type="Pfam" id="PF13174">
    <property type="entry name" value="TPR_6"/>
    <property type="match status" value="1"/>
</dbReference>
<dbReference type="PANTHER" id="PTHR12558:SF13">
    <property type="entry name" value="CELL DIVISION CYCLE PROTEIN 27 HOMOLOG"/>
    <property type="match status" value="1"/>
</dbReference>
<proteinExistence type="predicted"/>
<dbReference type="Gene3D" id="1.25.40.10">
    <property type="entry name" value="Tetratricopeptide repeat domain"/>
    <property type="match status" value="2"/>
</dbReference>
<dbReference type="OrthoDB" id="9766710at2"/>
<evidence type="ECO:0000256" key="1">
    <source>
        <dbReference type="ARBA" id="ARBA00022737"/>
    </source>
</evidence>
<feature type="repeat" description="TPR" evidence="3">
    <location>
        <begin position="115"/>
        <end position="148"/>
    </location>
</feature>
<dbReference type="InterPro" id="IPR013105">
    <property type="entry name" value="TPR_2"/>
</dbReference>
<gene>
    <name evidence="4" type="ordered locus">TREPR_2799</name>
</gene>
<dbReference type="PANTHER" id="PTHR12558">
    <property type="entry name" value="CELL DIVISION CYCLE 16,23,27"/>
    <property type="match status" value="1"/>
</dbReference>
<dbReference type="EMBL" id="CP001843">
    <property type="protein sequence ID" value="AEF85509.1"/>
    <property type="molecule type" value="Genomic_DNA"/>
</dbReference>
<protein>
    <submittedName>
        <fullName evidence="4">Tetratricopeptide repeat protein</fullName>
    </submittedName>
</protein>
<feature type="repeat" description="TPR" evidence="3">
    <location>
        <begin position="184"/>
        <end position="217"/>
    </location>
</feature>
<organism evidence="4 5">
    <name type="scientific">Treponema primitia (strain ATCC BAA-887 / DSM 12427 / ZAS-2)</name>
    <dbReference type="NCBI Taxonomy" id="545694"/>
    <lineage>
        <taxon>Bacteria</taxon>
        <taxon>Pseudomonadati</taxon>
        <taxon>Spirochaetota</taxon>
        <taxon>Spirochaetia</taxon>
        <taxon>Spirochaetales</taxon>
        <taxon>Treponemataceae</taxon>
        <taxon>Treponema</taxon>
    </lineage>
</organism>
<dbReference type="Pfam" id="PF13181">
    <property type="entry name" value="TPR_8"/>
    <property type="match status" value="1"/>
</dbReference>
<evidence type="ECO:0000256" key="2">
    <source>
        <dbReference type="ARBA" id="ARBA00022803"/>
    </source>
</evidence>
<dbReference type="KEGG" id="tpi:TREPR_2799"/>
<keyword evidence="5" id="KW-1185">Reference proteome</keyword>
<dbReference type="Pfam" id="PF07719">
    <property type="entry name" value="TPR_2"/>
    <property type="match status" value="1"/>
</dbReference>
<dbReference type="AlphaFoldDB" id="F5YPZ0"/>
<dbReference type="eggNOG" id="COG0457">
    <property type="taxonomic scope" value="Bacteria"/>
</dbReference>
<sequence length="232" mass="26703">MAGNRASEDKLQEGIRLFNLKRWDPALQEFLRIDAGQCSAEEVTEIAYYLGLCYMKLERHEDALIYLEQVVTNSEEPLRVYQCRLTLAYIYVTTKRAKMAEFELQRLSQSGFESVQIYTTLGYAAWSQKNFKGAVEFYEQALEMDEKNATAMNGLGYILVDSNIDLARGLRFCRRAVDHAPQNASYMDSLGWAYYKNGDTQEARIWLRRAFELAPHNPVIRAHMRLVVGEAS</sequence>
<reference evidence="5" key="1">
    <citation type="submission" date="2009-12" db="EMBL/GenBank/DDBJ databases">
        <title>Complete sequence of Treponema primitia strain ZAS-2.</title>
        <authorList>
            <person name="Tetu S.G."/>
            <person name="Matson E."/>
            <person name="Ren Q."/>
            <person name="Seshadri R."/>
            <person name="Elbourne L."/>
            <person name="Hassan K.A."/>
            <person name="Durkin A."/>
            <person name="Radune D."/>
            <person name="Mohamoud Y."/>
            <person name="Shay R."/>
            <person name="Jin S."/>
            <person name="Zhang X."/>
            <person name="Lucey K."/>
            <person name="Ballor N.R."/>
            <person name="Ottesen E."/>
            <person name="Rosenthal R."/>
            <person name="Allen A."/>
            <person name="Leadbetter J.R."/>
            <person name="Paulsen I.T."/>
        </authorList>
    </citation>
    <scope>NUCLEOTIDE SEQUENCE [LARGE SCALE GENOMIC DNA]</scope>
    <source>
        <strain evidence="5">ATCC BAA-887 / DSM 12427 / ZAS-2</strain>
    </source>
</reference>
<dbReference type="InterPro" id="IPR011990">
    <property type="entry name" value="TPR-like_helical_dom_sf"/>
</dbReference>
<evidence type="ECO:0000256" key="3">
    <source>
        <dbReference type="PROSITE-ProRule" id="PRU00339"/>
    </source>
</evidence>
<dbReference type="SUPFAM" id="SSF48452">
    <property type="entry name" value="TPR-like"/>
    <property type="match status" value="1"/>
</dbReference>
<dbReference type="InterPro" id="IPR019734">
    <property type="entry name" value="TPR_rpt"/>
</dbReference>
<dbReference type="HOGENOM" id="CLU_1229445_0_0_12"/>
<name>F5YPZ0_TREPZ</name>
<keyword evidence="1" id="KW-0677">Repeat</keyword>
<evidence type="ECO:0000313" key="4">
    <source>
        <dbReference type="EMBL" id="AEF85509.1"/>
    </source>
</evidence>
<dbReference type="STRING" id="545694.TREPR_2799"/>
<reference evidence="4 5" key="2">
    <citation type="journal article" date="2011" name="ISME J.">
        <title>RNA-seq reveals cooperative metabolic interactions between two termite-gut spirochete species in co-culture.</title>
        <authorList>
            <person name="Rosenthal A.Z."/>
            <person name="Matson E.G."/>
            <person name="Eldar A."/>
            <person name="Leadbetter J.R."/>
        </authorList>
    </citation>
    <scope>NUCLEOTIDE SEQUENCE [LARGE SCALE GENOMIC DNA]</scope>
    <source>
        <strain evidence="5">ATCC BAA-887 / DSM 12427 / ZAS-2</strain>
    </source>
</reference>
<evidence type="ECO:0000313" key="5">
    <source>
        <dbReference type="Proteomes" id="UP000009223"/>
    </source>
</evidence>